<gene>
    <name evidence="2" type="ORF">PTRG_07873</name>
</gene>
<dbReference type="GeneID" id="6346147"/>
<name>B2WD14_PYRTR</name>
<proteinExistence type="predicted"/>
<reference evidence="3" key="1">
    <citation type="journal article" date="2013" name="G3 (Bethesda)">
        <title>Comparative genomics of a plant-pathogenic fungus, Pyrenophora tritici-repentis, reveals transduplication and the impact of repeat elements on pathogenicity and population divergence.</title>
        <authorList>
            <person name="Manning V.A."/>
            <person name="Pandelova I."/>
            <person name="Dhillon B."/>
            <person name="Wilhelm L.J."/>
            <person name="Goodwin S.B."/>
            <person name="Berlin A.M."/>
            <person name="Figueroa M."/>
            <person name="Freitag M."/>
            <person name="Hane J.K."/>
            <person name="Henrissat B."/>
            <person name="Holman W.H."/>
            <person name="Kodira C.D."/>
            <person name="Martin J."/>
            <person name="Oliver R.P."/>
            <person name="Robbertse B."/>
            <person name="Schackwitz W."/>
            <person name="Schwartz D.C."/>
            <person name="Spatafora J.W."/>
            <person name="Turgeon B.G."/>
            <person name="Yandava C."/>
            <person name="Young S."/>
            <person name="Zhou S."/>
            <person name="Zeng Q."/>
            <person name="Grigoriev I.V."/>
            <person name="Ma L.-J."/>
            <person name="Ciuffetti L.M."/>
        </authorList>
    </citation>
    <scope>NUCLEOTIDE SEQUENCE [LARGE SCALE GENOMIC DNA]</scope>
    <source>
        <strain evidence="3">Pt-1C-BFP</strain>
    </source>
</reference>
<accession>B2WD14</accession>
<evidence type="ECO:0000256" key="1">
    <source>
        <dbReference type="SAM" id="Phobius"/>
    </source>
</evidence>
<organism evidence="2 3">
    <name type="scientific">Pyrenophora tritici-repentis (strain Pt-1C-BFP)</name>
    <name type="common">Wheat tan spot fungus</name>
    <name type="synonym">Drechslera tritici-repentis</name>
    <dbReference type="NCBI Taxonomy" id="426418"/>
    <lineage>
        <taxon>Eukaryota</taxon>
        <taxon>Fungi</taxon>
        <taxon>Dikarya</taxon>
        <taxon>Ascomycota</taxon>
        <taxon>Pezizomycotina</taxon>
        <taxon>Dothideomycetes</taxon>
        <taxon>Pleosporomycetidae</taxon>
        <taxon>Pleosporales</taxon>
        <taxon>Pleosporineae</taxon>
        <taxon>Pleosporaceae</taxon>
        <taxon>Pyrenophora</taxon>
    </lineage>
</organism>
<evidence type="ECO:0000313" key="2">
    <source>
        <dbReference type="EMBL" id="EDU50792.1"/>
    </source>
</evidence>
<feature type="transmembrane region" description="Helical" evidence="1">
    <location>
        <begin position="102"/>
        <end position="124"/>
    </location>
</feature>
<dbReference type="KEGG" id="ptrr:6346147"/>
<dbReference type="Proteomes" id="UP000001471">
    <property type="component" value="Unassembled WGS sequence"/>
</dbReference>
<keyword evidence="1" id="KW-1133">Transmembrane helix</keyword>
<dbReference type="InParanoid" id="B2WD14"/>
<dbReference type="EMBL" id="DS231622">
    <property type="protein sequence ID" value="EDU50792.1"/>
    <property type="molecule type" value="Genomic_DNA"/>
</dbReference>
<keyword evidence="1" id="KW-0472">Membrane</keyword>
<protein>
    <submittedName>
        <fullName evidence="2">Uncharacterized protein</fullName>
    </submittedName>
</protein>
<dbReference type="AlphaFoldDB" id="B2WD14"/>
<sequence length="236" mass="25842">MDIPLESHIDIDTRPCLTVGVGSYKTASGDPFNAPVSGLFVSVIAPKTGSQTGTTTSNADRILPSFAVASFQTTYSSASTPSVPSTIAEKAIPKATIAAGEIFAIVLSSLIAIVLPIVLLVRCLKRLGQRKRERETKKDTMILRDVMRSRDISEDAWEVGLGRLEEASNRKLTHKDTAMQWTDHLGQPESDTRTMREQCNMERGVFKSLFEEENRVRGVGRDKKLPAVPKDKVIAA</sequence>
<dbReference type="HOGENOM" id="CLU_1185554_0_0_1"/>
<dbReference type="OrthoDB" id="10379386at2759"/>
<evidence type="ECO:0000313" key="3">
    <source>
        <dbReference type="Proteomes" id="UP000001471"/>
    </source>
</evidence>
<keyword evidence="1" id="KW-0812">Transmembrane</keyword>